<organism evidence="2 3">
    <name type="scientific">Antiquaquibacter soli</name>
    <dbReference type="NCBI Taxonomy" id="3064523"/>
    <lineage>
        <taxon>Bacteria</taxon>
        <taxon>Bacillati</taxon>
        <taxon>Actinomycetota</taxon>
        <taxon>Actinomycetes</taxon>
        <taxon>Micrococcales</taxon>
        <taxon>Microbacteriaceae</taxon>
        <taxon>Antiquaquibacter</taxon>
    </lineage>
</organism>
<keyword evidence="1" id="KW-0472">Membrane</keyword>
<evidence type="ECO:0008006" key="4">
    <source>
        <dbReference type="Google" id="ProtNLM"/>
    </source>
</evidence>
<reference evidence="2 3" key="1">
    <citation type="submission" date="2023-07" db="EMBL/GenBank/DDBJ databases">
        <title>Protaetiibacter sp. nov WY-16 isolated from soil.</title>
        <authorList>
            <person name="Liu B."/>
            <person name="Wan Y."/>
        </authorList>
    </citation>
    <scope>NUCLEOTIDE SEQUENCE [LARGE SCALE GENOMIC DNA]</scope>
    <source>
        <strain evidence="2 3">WY-16</strain>
    </source>
</reference>
<accession>A0ABT9BQY6</accession>
<protein>
    <recommendedName>
        <fullName evidence="4">DUF4190 domain-containing protein</fullName>
    </recommendedName>
</protein>
<evidence type="ECO:0000256" key="1">
    <source>
        <dbReference type="SAM" id="Phobius"/>
    </source>
</evidence>
<evidence type="ECO:0000313" key="2">
    <source>
        <dbReference type="EMBL" id="MDO7882206.1"/>
    </source>
</evidence>
<name>A0ABT9BQY6_9MICO</name>
<dbReference type="Proteomes" id="UP001241072">
    <property type="component" value="Unassembled WGS sequence"/>
</dbReference>
<proteinExistence type="predicted"/>
<keyword evidence="1" id="KW-0812">Transmembrane</keyword>
<evidence type="ECO:0000313" key="3">
    <source>
        <dbReference type="Proteomes" id="UP001241072"/>
    </source>
</evidence>
<keyword evidence="3" id="KW-1185">Reference proteome</keyword>
<dbReference type="RefSeq" id="WP_305002588.1">
    <property type="nucleotide sequence ID" value="NZ_JAUQUB010000001.1"/>
</dbReference>
<gene>
    <name evidence="2" type="ORF">Q5716_08220</name>
</gene>
<comment type="caution">
    <text evidence="2">The sequence shown here is derived from an EMBL/GenBank/DDBJ whole genome shotgun (WGS) entry which is preliminary data.</text>
</comment>
<feature type="transmembrane region" description="Helical" evidence="1">
    <location>
        <begin position="73"/>
        <end position="106"/>
    </location>
</feature>
<dbReference type="EMBL" id="JAUQUB010000001">
    <property type="protein sequence ID" value="MDO7882206.1"/>
    <property type="molecule type" value="Genomic_DNA"/>
</dbReference>
<sequence>MTTAPDTTTPATTTPAAVPVTAAPSDSPVLSILALVSSLSAILFGLVFPLSIVAIVLGILGLQREPRGRTMSIWSIVLGAVPFAVGILFALVGLAFALPFGLFWAFDGFSGF</sequence>
<feature type="transmembrane region" description="Helical" evidence="1">
    <location>
        <begin position="32"/>
        <end position="61"/>
    </location>
</feature>
<keyword evidence="1" id="KW-1133">Transmembrane helix</keyword>